<dbReference type="Pfam" id="PF00933">
    <property type="entry name" value="Glyco_hydro_3"/>
    <property type="match status" value="1"/>
</dbReference>
<dbReference type="InterPro" id="IPR036962">
    <property type="entry name" value="Glyco_hydro_3_N_sf"/>
</dbReference>
<evidence type="ECO:0000313" key="5">
    <source>
        <dbReference type="Proteomes" id="UP000238479"/>
    </source>
</evidence>
<dbReference type="GO" id="GO:0009251">
    <property type="term" value="P:glucan catabolic process"/>
    <property type="evidence" value="ECO:0007669"/>
    <property type="project" value="TreeGrafter"/>
</dbReference>
<dbReference type="InterPro" id="IPR001764">
    <property type="entry name" value="Glyco_hydro_3_N"/>
</dbReference>
<accession>A0A2P6QEY5</accession>
<dbReference type="Proteomes" id="UP000238479">
    <property type="component" value="Chromosome 5"/>
</dbReference>
<protein>
    <submittedName>
        <fullName evidence="4">Putative glucan 1,3-beta-glucosidase</fullName>
        <ecNumber evidence="4">3.2.1.58</ecNumber>
    </submittedName>
</protein>
<feature type="signal peptide" evidence="2">
    <location>
        <begin position="1"/>
        <end position="17"/>
    </location>
</feature>
<dbReference type="SUPFAM" id="SSF51445">
    <property type="entry name" value="(Trans)glycosidases"/>
    <property type="match status" value="1"/>
</dbReference>
<dbReference type="PRINTS" id="PR00133">
    <property type="entry name" value="GLHYDRLASE3"/>
</dbReference>
<feature type="chain" id="PRO_5015192359" evidence="2">
    <location>
        <begin position="18"/>
        <end position="244"/>
    </location>
</feature>
<evidence type="ECO:0000313" key="4">
    <source>
        <dbReference type="EMBL" id="PRQ32711.1"/>
    </source>
</evidence>
<keyword evidence="4" id="KW-0326">Glycosidase</keyword>
<evidence type="ECO:0000259" key="3">
    <source>
        <dbReference type="Pfam" id="PF00933"/>
    </source>
</evidence>
<sequence>MLFMATIMLIRPPFSLIMLVLELPGQDPELVKKIGSATALVVRAAGIKPLTMLFHHVLRSAEIQDGVDVCYESYSEDPEIVKQMTDIILRLQGEIPADSRKGVPFVGGKDKVAACAKHFVGDSGTIKGINENDTVIDKHGLLNIHMPGYYHSIIKGVSTVMVSYSSLNGTKMHANHKLIAQFLKNTLKFRGFVISDWQGINKLTHLLLVMVPFNHTEFIGILTNHVNNKLVPMSRIDDAVGRIL</sequence>
<feature type="domain" description="Glycoside hydrolase family 3 N-terminal" evidence="3">
    <location>
        <begin position="26"/>
        <end position="204"/>
    </location>
</feature>
<name>A0A2P6QEY5_ROSCH</name>
<evidence type="ECO:0000256" key="2">
    <source>
        <dbReference type="SAM" id="SignalP"/>
    </source>
</evidence>
<proteinExistence type="predicted"/>
<dbReference type="OMA" id="MSCIDDA"/>
<dbReference type="InterPro" id="IPR017853">
    <property type="entry name" value="GH"/>
</dbReference>
<dbReference type="InterPro" id="IPR051915">
    <property type="entry name" value="Cellulose_Degrad_GH3"/>
</dbReference>
<dbReference type="AlphaFoldDB" id="A0A2P6QEY5"/>
<keyword evidence="5" id="KW-1185">Reference proteome</keyword>
<organism evidence="4 5">
    <name type="scientific">Rosa chinensis</name>
    <name type="common">China rose</name>
    <dbReference type="NCBI Taxonomy" id="74649"/>
    <lineage>
        <taxon>Eukaryota</taxon>
        <taxon>Viridiplantae</taxon>
        <taxon>Streptophyta</taxon>
        <taxon>Embryophyta</taxon>
        <taxon>Tracheophyta</taxon>
        <taxon>Spermatophyta</taxon>
        <taxon>Magnoliopsida</taxon>
        <taxon>eudicotyledons</taxon>
        <taxon>Gunneridae</taxon>
        <taxon>Pentapetalae</taxon>
        <taxon>rosids</taxon>
        <taxon>fabids</taxon>
        <taxon>Rosales</taxon>
        <taxon>Rosaceae</taxon>
        <taxon>Rosoideae</taxon>
        <taxon>Rosoideae incertae sedis</taxon>
        <taxon>Rosa</taxon>
    </lineage>
</organism>
<evidence type="ECO:0000256" key="1">
    <source>
        <dbReference type="ARBA" id="ARBA00022801"/>
    </source>
</evidence>
<reference evidence="4 5" key="1">
    <citation type="journal article" date="2018" name="Nat. Genet.">
        <title>The Rosa genome provides new insights in the design of modern roses.</title>
        <authorList>
            <person name="Bendahmane M."/>
        </authorList>
    </citation>
    <scope>NUCLEOTIDE SEQUENCE [LARGE SCALE GENOMIC DNA]</scope>
    <source>
        <strain evidence="5">cv. Old Blush</strain>
    </source>
</reference>
<dbReference type="GO" id="GO:0004338">
    <property type="term" value="F:glucan exo-1,3-beta-glucosidase activity"/>
    <property type="evidence" value="ECO:0007669"/>
    <property type="project" value="UniProtKB-EC"/>
</dbReference>
<dbReference type="STRING" id="74649.A0A2P6QEY5"/>
<dbReference type="Gene3D" id="3.20.20.300">
    <property type="entry name" value="Glycoside hydrolase, family 3, N-terminal domain"/>
    <property type="match status" value="1"/>
</dbReference>
<dbReference type="PANTHER" id="PTHR30620:SF77">
    <property type="entry name" value="LYSOSOMAL BETA GLUCOSIDASE-LIKE"/>
    <property type="match status" value="1"/>
</dbReference>
<keyword evidence="2" id="KW-0732">Signal</keyword>
<comment type="caution">
    <text evidence="4">The sequence shown here is derived from an EMBL/GenBank/DDBJ whole genome shotgun (WGS) entry which is preliminary data.</text>
</comment>
<dbReference type="EMBL" id="PDCK01000043">
    <property type="protein sequence ID" value="PRQ32711.1"/>
    <property type="molecule type" value="Genomic_DNA"/>
</dbReference>
<gene>
    <name evidence="4" type="ORF">RchiOBHm_Chr5g0049451</name>
</gene>
<keyword evidence="1 4" id="KW-0378">Hydrolase</keyword>
<dbReference type="EC" id="3.2.1.58" evidence="4"/>
<dbReference type="Gramene" id="PRQ32711">
    <property type="protein sequence ID" value="PRQ32711"/>
    <property type="gene ID" value="RchiOBHm_Chr5g0049451"/>
</dbReference>
<dbReference type="PANTHER" id="PTHR30620">
    <property type="entry name" value="PERIPLASMIC BETA-GLUCOSIDASE-RELATED"/>
    <property type="match status" value="1"/>
</dbReference>